<dbReference type="InterPro" id="IPR011006">
    <property type="entry name" value="CheY-like_superfamily"/>
</dbReference>
<accession>A0ABM9DKN2</accession>
<dbReference type="EMBL" id="CAKXZT010000078">
    <property type="protein sequence ID" value="CAH2397184.1"/>
    <property type="molecule type" value="Genomic_DNA"/>
</dbReference>
<evidence type="ECO:0000256" key="1">
    <source>
        <dbReference type="PROSITE-ProRule" id="PRU00169"/>
    </source>
</evidence>
<evidence type="ECO:0000313" key="4">
    <source>
        <dbReference type="Proteomes" id="UP001153050"/>
    </source>
</evidence>
<dbReference type="Proteomes" id="UP001153050">
    <property type="component" value="Unassembled WGS sequence"/>
</dbReference>
<name>A0ABM9DKN2_9HYPH</name>
<comment type="caution">
    <text evidence="3">The sequence shown here is derived from an EMBL/GenBank/DDBJ whole genome shotgun (WGS) entry which is preliminary data.</text>
</comment>
<dbReference type="SUPFAM" id="SSF52172">
    <property type="entry name" value="CheY-like"/>
    <property type="match status" value="1"/>
</dbReference>
<keyword evidence="4" id="KW-1185">Reference proteome</keyword>
<organism evidence="3 4">
    <name type="scientific">Mesorhizobium escarrei</name>
    <dbReference type="NCBI Taxonomy" id="666018"/>
    <lineage>
        <taxon>Bacteria</taxon>
        <taxon>Pseudomonadati</taxon>
        <taxon>Pseudomonadota</taxon>
        <taxon>Alphaproteobacteria</taxon>
        <taxon>Hyphomicrobiales</taxon>
        <taxon>Phyllobacteriaceae</taxon>
        <taxon>Mesorhizobium</taxon>
    </lineage>
</organism>
<dbReference type="PROSITE" id="PS50110">
    <property type="entry name" value="RESPONSE_REGULATORY"/>
    <property type="match status" value="1"/>
</dbReference>
<reference evidence="3 4" key="1">
    <citation type="submission" date="2022-03" db="EMBL/GenBank/DDBJ databases">
        <authorList>
            <person name="Brunel B."/>
        </authorList>
    </citation>
    <scope>NUCLEOTIDE SEQUENCE [LARGE SCALE GENOMIC DNA]</scope>
    <source>
        <strain evidence="3">STM5069sample</strain>
    </source>
</reference>
<evidence type="ECO:0000313" key="3">
    <source>
        <dbReference type="EMBL" id="CAH2397184.1"/>
    </source>
</evidence>
<dbReference type="InterPro" id="IPR001789">
    <property type="entry name" value="Sig_transdc_resp-reg_receiver"/>
</dbReference>
<dbReference type="Pfam" id="PF00072">
    <property type="entry name" value="Response_reg"/>
    <property type="match status" value="1"/>
</dbReference>
<evidence type="ECO:0000259" key="2">
    <source>
        <dbReference type="PROSITE" id="PS50110"/>
    </source>
</evidence>
<proteinExistence type="predicted"/>
<protein>
    <recommendedName>
        <fullName evidence="2">Response regulatory domain-containing protein</fullName>
    </recommendedName>
</protein>
<feature type="domain" description="Response regulatory" evidence="2">
    <location>
        <begin position="1"/>
        <end position="60"/>
    </location>
</feature>
<gene>
    <name evidence="3" type="ORF">MES5069_1690003</name>
</gene>
<sequence length="64" mass="6957">MSGVDLQDHLIAQGIRVPVIFISAFPEERTRKRALEAGAAGFLTKPFDGKVLIDCVSNALQESE</sequence>
<comment type="caution">
    <text evidence="1">Lacks conserved residue(s) required for the propagation of feature annotation.</text>
</comment>
<dbReference type="Gene3D" id="3.40.50.2300">
    <property type="match status" value="1"/>
</dbReference>